<feature type="compositionally biased region" description="Polar residues" evidence="1">
    <location>
        <begin position="41"/>
        <end position="73"/>
    </location>
</feature>
<gene>
    <name evidence="2" type="ORF">Taro_019331</name>
</gene>
<feature type="region of interest" description="Disordered" evidence="1">
    <location>
        <begin position="1"/>
        <end position="73"/>
    </location>
</feature>
<evidence type="ECO:0000313" key="3">
    <source>
        <dbReference type="Proteomes" id="UP000652761"/>
    </source>
</evidence>
<dbReference type="EMBL" id="NMUH01000927">
    <property type="protein sequence ID" value="MQL86791.1"/>
    <property type="molecule type" value="Genomic_DNA"/>
</dbReference>
<accession>A0A843UTM2</accession>
<reference evidence="2" key="1">
    <citation type="submission" date="2017-07" db="EMBL/GenBank/DDBJ databases">
        <title>Taro Niue Genome Assembly and Annotation.</title>
        <authorList>
            <person name="Atibalentja N."/>
            <person name="Keating K."/>
            <person name="Fields C.J."/>
        </authorList>
    </citation>
    <scope>NUCLEOTIDE SEQUENCE</scope>
    <source>
        <strain evidence="2">Niue_2</strain>
        <tissue evidence="2">Leaf</tissue>
    </source>
</reference>
<comment type="caution">
    <text evidence="2">The sequence shown here is derived from an EMBL/GenBank/DDBJ whole genome shotgun (WGS) entry which is preliminary data.</text>
</comment>
<proteinExistence type="predicted"/>
<evidence type="ECO:0000256" key="1">
    <source>
        <dbReference type="SAM" id="MobiDB-lite"/>
    </source>
</evidence>
<organism evidence="2 3">
    <name type="scientific">Colocasia esculenta</name>
    <name type="common">Wild taro</name>
    <name type="synonym">Arum esculentum</name>
    <dbReference type="NCBI Taxonomy" id="4460"/>
    <lineage>
        <taxon>Eukaryota</taxon>
        <taxon>Viridiplantae</taxon>
        <taxon>Streptophyta</taxon>
        <taxon>Embryophyta</taxon>
        <taxon>Tracheophyta</taxon>
        <taxon>Spermatophyta</taxon>
        <taxon>Magnoliopsida</taxon>
        <taxon>Liliopsida</taxon>
        <taxon>Araceae</taxon>
        <taxon>Aroideae</taxon>
        <taxon>Colocasieae</taxon>
        <taxon>Colocasia</taxon>
    </lineage>
</organism>
<sequence length="73" mass="7595">DFTNKGTVPLKDTIAPSTPVGLPSTEGNNTLDTPPDLPSQPEGNSTLDTPPGLPSQQKGTTQGNITKSMYKSL</sequence>
<name>A0A843UTM2_COLES</name>
<keyword evidence="3" id="KW-1185">Reference proteome</keyword>
<dbReference type="Proteomes" id="UP000652761">
    <property type="component" value="Unassembled WGS sequence"/>
</dbReference>
<evidence type="ECO:0000313" key="2">
    <source>
        <dbReference type="EMBL" id="MQL86791.1"/>
    </source>
</evidence>
<protein>
    <submittedName>
        <fullName evidence="2">Uncharacterized protein</fullName>
    </submittedName>
</protein>
<feature type="non-terminal residue" evidence="2">
    <location>
        <position position="73"/>
    </location>
</feature>
<dbReference type="AlphaFoldDB" id="A0A843UTM2"/>